<feature type="region of interest" description="Disordered" evidence="1">
    <location>
        <begin position="44"/>
        <end position="100"/>
    </location>
</feature>
<keyword evidence="2" id="KW-0472">Membrane</keyword>
<organism evidence="3 4">
    <name type="scientific">Trichoderma harzianum CBS 226.95</name>
    <dbReference type="NCBI Taxonomy" id="983964"/>
    <lineage>
        <taxon>Eukaryota</taxon>
        <taxon>Fungi</taxon>
        <taxon>Dikarya</taxon>
        <taxon>Ascomycota</taxon>
        <taxon>Pezizomycotina</taxon>
        <taxon>Sordariomycetes</taxon>
        <taxon>Hypocreomycetidae</taxon>
        <taxon>Hypocreales</taxon>
        <taxon>Hypocreaceae</taxon>
        <taxon>Trichoderma</taxon>
    </lineage>
</organism>
<dbReference type="AlphaFoldDB" id="A0A2T4AFA4"/>
<keyword evidence="2" id="KW-0812">Transmembrane</keyword>
<feature type="compositionally biased region" description="Polar residues" evidence="1">
    <location>
        <begin position="49"/>
        <end position="73"/>
    </location>
</feature>
<accession>A0A2T4AFA4</accession>
<sequence length="139" mass="15482">MPSSGAPPLIFCLSLSFFTFFHCSRLFFSLLTQSRTKAGEWLRRKTPQHKGSTVTPQHGNTRSMQAASGNKITSAMEARGYRRKGWQEKAGDGRTRENGLPVGGGYVCTRRINNVLVAKKIRKRQQGEEGRKEAGLPDL</sequence>
<reference evidence="3 4" key="1">
    <citation type="submission" date="2016-07" db="EMBL/GenBank/DDBJ databases">
        <title>Multiple horizontal gene transfer events from other fungi enriched the ability of initially mycotrophic Trichoderma (Ascomycota) to feed on dead plant biomass.</title>
        <authorList>
            <consortium name="DOE Joint Genome Institute"/>
            <person name="Aerts A."/>
            <person name="Atanasova L."/>
            <person name="Chenthamara K."/>
            <person name="Zhang J."/>
            <person name="Grujic M."/>
            <person name="Henrissat B."/>
            <person name="Kuo A."/>
            <person name="Salamov A."/>
            <person name="Lipzen A."/>
            <person name="Labutti K."/>
            <person name="Barry K."/>
            <person name="Miao Y."/>
            <person name="Rahimi M.J."/>
            <person name="Shen Q."/>
            <person name="Grigoriev I.V."/>
            <person name="Kubicek C.P."/>
            <person name="Druzhinina I.S."/>
        </authorList>
    </citation>
    <scope>NUCLEOTIDE SEQUENCE [LARGE SCALE GENOMIC DNA]</scope>
    <source>
        <strain evidence="3 4">CBS 226.95</strain>
    </source>
</reference>
<feature type="compositionally biased region" description="Basic and acidic residues" evidence="1">
    <location>
        <begin position="85"/>
        <end position="97"/>
    </location>
</feature>
<evidence type="ECO:0000256" key="1">
    <source>
        <dbReference type="SAM" id="MobiDB-lite"/>
    </source>
</evidence>
<name>A0A2T4AFA4_TRIHA</name>
<proteinExistence type="predicted"/>
<keyword evidence="4" id="KW-1185">Reference proteome</keyword>
<feature type="transmembrane region" description="Helical" evidence="2">
    <location>
        <begin position="6"/>
        <end position="28"/>
    </location>
</feature>
<evidence type="ECO:0000313" key="4">
    <source>
        <dbReference type="Proteomes" id="UP000241690"/>
    </source>
</evidence>
<evidence type="ECO:0000313" key="3">
    <source>
        <dbReference type="EMBL" id="PTB55598.1"/>
    </source>
</evidence>
<evidence type="ECO:0000256" key="2">
    <source>
        <dbReference type="SAM" id="Phobius"/>
    </source>
</evidence>
<dbReference type="RefSeq" id="XP_024775275.1">
    <property type="nucleotide sequence ID" value="XM_024918941.1"/>
</dbReference>
<dbReference type="Proteomes" id="UP000241690">
    <property type="component" value="Unassembled WGS sequence"/>
</dbReference>
<keyword evidence="2" id="KW-1133">Transmembrane helix</keyword>
<gene>
    <name evidence="3" type="ORF">M431DRAFT_507273</name>
</gene>
<dbReference type="EMBL" id="KZ679679">
    <property type="protein sequence ID" value="PTB55598.1"/>
    <property type="molecule type" value="Genomic_DNA"/>
</dbReference>
<protein>
    <submittedName>
        <fullName evidence="3">Uncharacterized protein</fullName>
    </submittedName>
</protein>
<dbReference type="GeneID" id="36627510"/>